<dbReference type="PANTHER" id="PTHR24100">
    <property type="entry name" value="BUTYROPHILIN"/>
    <property type="match status" value="1"/>
</dbReference>
<dbReference type="Proteomes" id="UP000264840">
    <property type="component" value="Unplaced"/>
</dbReference>
<dbReference type="GO" id="GO:0005102">
    <property type="term" value="F:signaling receptor binding"/>
    <property type="evidence" value="ECO:0007669"/>
    <property type="project" value="TreeGrafter"/>
</dbReference>
<dbReference type="InterPro" id="IPR013783">
    <property type="entry name" value="Ig-like_fold"/>
</dbReference>
<keyword evidence="6" id="KW-1185">Reference proteome</keyword>
<sequence length="167" mass="18870">VNPLGIFLSEKIITAESGQNVTLPCRDSNNNNITVVEWSKADLGYKYVFLHRDGQSVPANQHPSFKNRVDLHDRQMKDGDVSLILRNVTTTDHGIYECSLLIGGTQAWRQSIDLIVLPGEFLCTTELLLVVFSLIQLKRIHFLAKNNHLHNSLYLFLSGNLASWQPQ</sequence>
<dbReference type="PROSITE" id="PS50835">
    <property type="entry name" value="IG_LIKE"/>
    <property type="match status" value="1"/>
</dbReference>
<dbReference type="GeneTree" id="ENSGT01150000287194"/>
<evidence type="ECO:0000313" key="6">
    <source>
        <dbReference type="Proteomes" id="UP000264840"/>
    </source>
</evidence>
<name>A0A3Q2X4E3_HAPBU</name>
<dbReference type="Pfam" id="PF07686">
    <property type="entry name" value="V-set"/>
    <property type="match status" value="1"/>
</dbReference>
<dbReference type="InterPro" id="IPR050504">
    <property type="entry name" value="IgSF_BTN/MOG"/>
</dbReference>
<feature type="domain" description="Ig-like" evidence="4">
    <location>
        <begin position="3"/>
        <end position="100"/>
    </location>
</feature>
<dbReference type="OMA" id="TERDINH"/>
<keyword evidence="3" id="KW-0393">Immunoglobulin domain</keyword>
<dbReference type="GO" id="GO:0050852">
    <property type="term" value="P:T cell receptor signaling pathway"/>
    <property type="evidence" value="ECO:0007669"/>
    <property type="project" value="TreeGrafter"/>
</dbReference>
<evidence type="ECO:0000256" key="2">
    <source>
        <dbReference type="ARBA" id="ARBA00023136"/>
    </source>
</evidence>
<evidence type="ECO:0000256" key="3">
    <source>
        <dbReference type="ARBA" id="ARBA00023319"/>
    </source>
</evidence>
<dbReference type="AlphaFoldDB" id="A0A3Q2X4E3"/>
<dbReference type="InterPro" id="IPR007110">
    <property type="entry name" value="Ig-like_dom"/>
</dbReference>
<dbReference type="Gene3D" id="2.60.40.10">
    <property type="entry name" value="Immunoglobulins"/>
    <property type="match status" value="1"/>
</dbReference>
<comment type="subcellular location">
    <subcellularLocation>
        <location evidence="1">Membrane</location>
    </subcellularLocation>
</comment>
<dbReference type="InterPro" id="IPR013106">
    <property type="entry name" value="Ig_V-set"/>
</dbReference>
<dbReference type="SUPFAM" id="SSF48726">
    <property type="entry name" value="Immunoglobulin"/>
    <property type="match status" value="1"/>
</dbReference>
<dbReference type="GO" id="GO:0001817">
    <property type="term" value="P:regulation of cytokine production"/>
    <property type="evidence" value="ECO:0007669"/>
    <property type="project" value="TreeGrafter"/>
</dbReference>
<organism evidence="5 6">
    <name type="scientific">Haplochromis burtoni</name>
    <name type="common">Burton's mouthbrooder</name>
    <name type="synonym">Chromis burtoni</name>
    <dbReference type="NCBI Taxonomy" id="8153"/>
    <lineage>
        <taxon>Eukaryota</taxon>
        <taxon>Metazoa</taxon>
        <taxon>Chordata</taxon>
        <taxon>Craniata</taxon>
        <taxon>Vertebrata</taxon>
        <taxon>Euteleostomi</taxon>
        <taxon>Actinopterygii</taxon>
        <taxon>Neopterygii</taxon>
        <taxon>Teleostei</taxon>
        <taxon>Neoteleostei</taxon>
        <taxon>Acanthomorphata</taxon>
        <taxon>Ovalentaria</taxon>
        <taxon>Cichlomorphae</taxon>
        <taxon>Cichliformes</taxon>
        <taxon>Cichlidae</taxon>
        <taxon>African cichlids</taxon>
        <taxon>Pseudocrenilabrinae</taxon>
        <taxon>Haplochromini</taxon>
        <taxon>Haplochromis</taxon>
    </lineage>
</organism>
<evidence type="ECO:0000256" key="1">
    <source>
        <dbReference type="ARBA" id="ARBA00004370"/>
    </source>
</evidence>
<reference evidence="5" key="1">
    <citation type="submission" date="2025-08" db="UniProtKB">
        <authorList>
            <consortium name="Ensembl"/>
        </authorList>
    </citation>
    <scope>IDENTIFICATION</scope>
</reference>
<proteinExistence type="predicted"/>
<evidence type="ECO:0000313" key="5">
    <source>
        <dbReference type="Ensembl" id="ENSHBUP00000033571.1"/>
    </source>
</evidence>
<accession>A0A3Q2X4E3</accession>
<keyword evidence="2" id="KW-0472">Membrane</keyword>
<dbReference type="PANTHER" id="PTHR24100:SF151">
    <property type="entry name" value="ICOS LIGAND"/>
    <property type="match status" value="1"/>
</dbReference>
<dbReference type="Ensembl" id="ENSHBUT00000027537.1">
    <property type="protein sequence ID" value="ENSHBUP00000033571.1"/>
    <property type="gene ID" value="ENSHBUG00000020591.1"/>
</dbReference>
<dbReference type="GO" id="GO:0009897">
    <property type="term" value="C:external side of plasma membrane"/>
    <property type="evidence" value="ECO:0007669"/>
    <property type="project" value="TreeGrafter"/>
</dbReference>
<dbReference type="SMART" id="SM00406">
    <property type="entry name" value="IGv"/>
    <property type="match status" value="1"/>
</dbReference>
<evidence type="ECO:0000259" key="4">
    <source>
        <dbReference type="PROSITE" id="PS50835"/>
    </source>
</evidence>
<dbReference type="SMART" id="SM00409">
    <property type="entry name" value="IG"/>
    <property type="match status" value="1"/>
</dbReference>
<reference evidence="5" key="2">
    <citation type="submission" date="2025-09" db="UniProtKB">
        <authorList>
            <consortium name="Ensembl"/>
        </authorList>
    </citation>
    <scope>IDENTIFICATION</scope>
</reference>
<dbReference type="InterPro" id="IPR036179">
    <property type="entry name" value="Ig-like_dom_sf"/>
</dbReference>
<dbReference type="InterPro" id="IPR003599">
    <property type="entry name" value="Ig_sub"/>
</dbReference>
<protein>
    <recommendedName>
        <fullName evidence="4">Ig-like domain-containing protein</fullName>
    </recommendedName>
</protein>